<evidence type="ECO:0000313" key="2">
    <source>
        <dbReference type="Proteomes" id="UP001162030"/>
    </source>
</evidence>
<dbReference type="EMBL" id="OX458333">
    <property type="protein sequence ID" value="CAI8812866.1"/>
    <property type="molecule type" value="Genomic_DNA"/>
</dbReference>
<proteinExistence type="predicted"/>
<evidence type="ECO:0000313" key="1">
    <source>
        <dbReference type="EMBL" id="CAI8812866.1"/>
    </source>
</evidence>
<dbReference type="Proteomes" id="UP001162030">
    <property type="component" value="Chromosome"/>
</dbReference>
<sequence length="113" mass="12845">MFRNASCELFRCGGPRLIVLTRNYTKSSLQDVYLEGDASDSNRLHRCVKSVVPRPFLQKGGPKLKVARMVEWPVTRVLGNDHAALLEMDRYCIWSPDRDPGADRRLCPGLLRS</sequence>
<keyword evidence="2" id="KW-1185">Reference proteome</keyword>
<accession>A0ABM9I0P3</accession>
<reference evidence="1 2" key="1">
    <citation type="submission" date="2023-03" db="EMBL/GenBank/DDBJ databases">
        <authorList>
            <person name="Pearce D."/>
        </authorList>
    </citation>
    <scope>NUCLEOTIDE SEQUENCE [LARGE SCALE GENOMIC DNA]</scope>
    <source>
        <strain evidence="1">Msz</strain>
    </source>
</reference>
<protein>
    <submittedName>
        <fullName evidence="1">Uncharacterized protein</fullName>
    </submittedName>
</protein>
<name>A0ABM9I0P3_9GAMM</name>
<organism evidence="1 2">
    <name type="scientific">Methylocaldum szegediense</name>
    <dbReference type="NCBI Taxonomy" id="73780"/>
    <lineage>
        <taxon>Bacteria</taxon>
        <taxon>Pseudomonadati</taxon>
        <taxon>Pseudomonadota</taxon>
        <taxon>Gammaproteobacteria</taxon>
        <taxon>Methylococcales</taxon>
        <taxon>Methylococcaceae</taxon>
        <taxon>Methylocaldum</taxon>
    </lineage>
</organism>
<gene>
    <name evidence="1" type="ORF">MSZNOR_1813</name>
</gene>